<dbReference type="Proteomes" id="UP000095751">
    <property type="component" value="Unassembled WGS sequence"/>
</dbReference>
<evidence type="ECO:0000313" key="4">
    <source>
        <dbReference type="EMBL" id="OEU17633.1"/>
    </source>
</evidence>
<dbReference type="PANTHER" id="PTHR43336">
    <property type="entry name" value="OXYGEN SENSOR HISTIDINE KINASE RESPONSE REGULATOR DEVS/DOSS"/>
    <property type="match status" value="1"/>
</dbReference>
<dbReference type="EMBL" id="KV784357">
    <property type="protein sequence ID" value="OEU17633.1"/>
    <property type="molecule type" value="Genomic_DNA"/>
</dbReference>
<dbReference type="GO" id="GO:0035556">
    <property type="term" value="P:intracellular signal transduction"/>
    <property type="evidence" value="ECO:0007669"/>
    <property type="project" value="InterPro"/>
</dbReference>
<dbReference type="InterPro" id="IPR029787">
    <property type="entry name" value="Nucleotide_cyclase"/>
</dbReference>
<evidence type="ECO:0000259" key="3">
    <source>
        <dbReference type="PROSITE" id="PS50125"/>
    </source>
</evidence>
<dbReference type="PANTHER" id="PTHR43336:SF3">
    <property type="entry name" value="GUANYLATE CYCLASE DOMAIN-CONTAINING PROTEIN"/>
    <property type="match status" value="1"/>
</dbReference>
<evidence type="ECO:0000313" key="5">
    <source>
        <dbReference type="Proteomes" id="UP000095751"/>
    </source>
</evidence>
<feature type="compositionally biased region" description="Basic and acidic residues" evidence="1">
    <location>
        <begin position="371"/>
        <end position="386"/>
    </location>
</feature>
<feature type="compositionally biased region" description="Basic residues" evidence="1">
    <location>
        <begin position="387"/>
        <end position="396"/>
    </location>
</feature>
<evidence type="ECO:0000256" key="2">
    <source>
        <dbReference type="SAM" id="Phobius"/>
    </source>
</evidence>
<dbReference type="KEGG" id="fcy:FRACYDRAFT_183963"/>
<feature type="transmembrane region" description="Helical" evidence="2">
    <location>
        <begin position="47"/>
        <end position="66"/>
    </location>
</feature>
<evidence type="ECO:0000256" key="1">
    <source>
        <dbReference type="SAM" id="MobiDB-lite"/>
    </source>
</evidence>
<keyword evidence="2" id="KW-1133">Transmembrane helix</keyword>
<dbReference type="PROSITE" id="PS50125">
    <property type="entry name" value="GUANYLATE_CYCLASE_2"/>
    <property type="match status" value="1"/>
</dbReference>
<feature type="region of interest" description="Disordered" evidence="1">
    <location>
        <begin position="342"/>
        <end position="398"/>
    </location>
</feature>
<dbReference type="Gene3D" id="3.30.70.1230">
    <property type="entry name" value="Nucleotide cyclase"/>
    <property type="match status" value="1"/>
</dbReference>
<dbReference type="SUPFAM" id="SSF55073">
    <property type="entry name" value="Nucleotide cyclase"/>
    <property type="match status" value="1"/>
</dbReference>
<dbReference type="InterPro" id="IPR001054">
    <property type="entry name" value="A/G_cyclase"/>
</dbReference>
<feature type="compositionally biased region" description="Polar residues" evidence="1">
    <location>
        <begin position="350"/>
        <end position="370"/>
    </location>
</feature>
<dbReference type="OrthoDB" id="60033at2759"/>
<dbReference type="GO" id="GO:0009190">
    <property type="term" value="P:cyclic nucleotide biosynthetic process"/>
    <property type="evidence" value="ECO:0007669"/>
    <property type="project" value="InterPro"/>
</dbReference>
<feature type="transmembrane region" description="Helical" evidence="2">
    <location>
        <begin position="78"/>
        <end position="96"/>
    </location>
</feature>
<dbReference type="InParanoid" id="A0A1E7FIM1"/>
<accession>A0A1E7FIM1</accession>
<dbReference type="CDD" id="cd07302">
    <property type="entry name" value="CHD"/>
    <property type="match status" value="1"/>
</dbReference>
<dbReference type="AlphaFoldDB" id="A0A1E7FIM1"/>
<reference evidence="4 5" key="1">
    <citation type="submission" date="2016-09" db="EMBL/GenBank/DDBJ databases">
        <title>Extensive genetic diversity and differential bi-allelic expression allows diatom success in the polar Southern Ocean.</title>
        <authorList>
            <consortium name="DOE Joint Genome Institute"/>
            <person name="Mock T."/>
            <person name="Otillar R.P."/>
            <person name="Strauss J."/>
            <person name="Dupont C."/>
            <person name="Frickenhaus S."/>
            <person name="Maumus F."/>
            <person name="Mcmullan M."/>
            <person name="Sanges R."/>
            <person name="Schmutz J."/>
            <person name="Toseland A."/>
            <person name="Valas R."/>
            <person name="Veluchamy A."/>
            <person name="Ward B.J."/>
            <person name="Allen A."/>
            <person name="Barry K."/>
            <person name="Falciatore A."/>
            <person name="Ferrante M."/>
            <person name="Fortunato A.E."/>
            <person name="Gloeckner G."/>
            <person name="Gruber A."/>
            <person name="Hipkin R."/>
            <person name="Janech M."/>
            <person name="Kroth P."/>
            <person name="Leese F."/>
            <person name="Lindquist E."/>
            <person name="Lyon B.R."/>
            <person name="Martin J."/>
            <person name="Mayer C."/>
            <person name="Parker M."/>
            <person name="Quesneville H."/>
            <person name="Raymond J."/>
            <person name="Uhlig C."/>
            <person name="Valentin K.U."/>
            <person name="Worden A.Z."/>
            <person name="Armbrust E.V."/>
            <person name="Bowler C."/>
            <person name="Green B."/>
            <person name="Moulton V."/>
            <person name="Van Oosterhout C."/>
            <person name="Grigoriev I."/>
        </authorList>
    </citation>
    <scope>NUCLEOTIDE SEQUENCE [LARGE SCALE GENOMIC DNA]</scope>
    <source>
        <strain evidence="4 5">CCMP1102</strain>
    </source>
</reference>
<keyword evidence="5" id="KW-1185">Reference proteome</keyword>
<feature type="transmembrane region" description="Helical" evidence="2">
    <location>
        <begin position="133"/>
        <end position="153"/>
    </location>
</feature>
<feature type="transmembrane region" description="Helical" evidence="2">
    <location>
        <begin position="414"/>
        <end position="431"/>
    </location>
</feature>
<feature type="transmembrane region" description="Helical" evidence="2">
    <location>
        <begin position="538"/>
        <end position="565"/>
    </location>
</feature>
<proteinExistence type="predicted"/>
<dbReference type="Pfam" id="PF00211">
    <property type="entry name" value="Guanylate_cyc"/>
    <property type="match status" value="1"/>
</dbReference>
<keyword evidence="2" id="KW-0812">Transmembrane</keyword>
<gene>
    <name evidence="4" type="ORF">FRACYDRAFT_183963</name>
</gene>
<organism evidence="4 5">
    <name type="scientific">Fragilariopsis cylindrus CCMP1102</name>
    <dbReference type="NCBI Taxonomy" id="635003"/>
    <lineage>
        <taxon>Eukaryota</taxon>
        <taxon>Sar</taxon>
        <taxon>Stramenopiles</taxon>
        <taxon>Ochrophyta</taxon>
        <taxon>Bacillariophyta</taxon>
        <taxon>Bacillariophyceae</taxon>
        <taxon>Bacillariophycidae</taxon>
        <taxon>Bacillariales</taxon>
        <taxon>Bacillariaceae</taxon>
        <taxon>Fragilariopsis</taxon>
    </lineage>
</organism>
<keyword evidence="2" id="KW-0472">Membrane</keyword>
<feature type="domain" description="Guanylate cyclase" evidence="3">
    <location>
        <begin position="669"/>
        <end position="818"/>
    </location>
</feature>
<name>A0A1E7FIM1_9STRA</name>
<sequence>MTADTLHPDGRPQEEQRRVVRRSALSRGCSCTDAWLQNASEGILNNFLWKSLIVVSTLLLLIGPPVRVWLSVSASIKLMNTLFMLGFFIFVIDMIFRCYLDPIYFPCGAWHMINRGGTSNLCRLYLPNSLGSFDFWCDFLSTICFLLEITWIYTSRFQMVTKDLELTKFGFPVTVINEPFGSFIKRNDIAFIILIFKTARVARLVPATTVVNLSASLNLYWYLIRLTPCFYWRVFLRRREDANRANKEIKVNKNSSMIRSSLGGLEIATMATIKAMSDREEKKVKERGKVAYAIYKLKKWSKHTLRFLRILPNTNIELNRQIAAARIQRAWRNRHTEFTEIRSEKGEGSQAWSAHDANTSLNHSRFSQSNRETKTETAEDSKDAGKRRILRRRHKREDRSQIGTQMAVLTGQRVATFLLLSLLLGLIFTYTENDSTDLSTMVMLHGQTTSTDHEYFALKAVDTARHSTLQTLFNYTSTSVKYNTSTSEEYNITFNFSFENKSLWAYEIKKITVFNEWGNSTGFFDLTKEAEKSAIVELLLLAFVLVIWFFGVAAFAGPIMQFVVIPIERAVKLLNQLVIDPLGYQNTLQYKMFRLEADQIATKNPRWSREVLKGMETEFLMSTIDRIGSLMKVGFGSAGVQIIRNNLQKGQSNDTSIILNSKGSMVSCIFLFCDIRSFTDATECLQEEVFVFTNRVAAVVHSICNSYAGSANKNIGDAFLVSWKLDGDSAPTKHQADKALLSVVKICIALHHNDYYVETMSDHAKSTLLNKLKERPGPTVQLGFGLHAGKAVEGAIGSQRKIDATYVSEAVETAEYLETATKKYLVPMLMSNSFHRLLNPTNRRRCRKIDQIMFDNEDDEFHEEDMYSQGDLMELFTYDIDVDALWDDTQNDDIDQNSLSESDDSVELISSKRKISKRSFGSSTRNSSDAAAIKALRNGPISDNIKATGDIDYDTHDSKKSKKKPELVLPTGPALYSENIWLQADIRRIRRRYTTEIFSTFNSGLQKYYAKDWNEAKPCFEAILDRFEDGPSNYFLDEMKKYGGVPPPDFKPFGKG</sequence>
<protein>
    <recommendedName>
        <fullName evidence="3">Guanylate cyclase domain-containing protein</fullName>
    </recommendedName>
</protein>